<feature type="transmembrane region" description="Helical" evidence="8">
    <location>
        <begin position="177"/>
        <end position="197"/>
    </location>
</feature>
<evidence type="ECO:0000313" key="10">
    <source>
        <dbReference type="EMBL" id="MDC5695988.1"/>
    </source>
</evidence>
<evidence type="ECO:0000256" key="2">
    <source>
        <dbReference type="ARBA" id="ARBA00008335"/>
    </source>
</evidence>
<organism evidence="10 11">
    <name type="scientific">Intrasporangium calvum</name>
    <dbReference type="NCBI Taxonomy" id="53358"/>
    <lineage>
        <taxon>Bacteria</taxon>
        <taxon>Bacillati</taxon>
        <taxon>Actinomycetota</taxon>
        <taxon>Actinomycetes</taxon>
        <taxon>Micrococcales</taxon>
        <taxon>Intrasporangiaceae</taxon>
        <taxon>Intrasporangium</taxon>
    </lineage>
</organism>
<accession>A0ABT5GCW5</accession>
<keyword evidence="5 8" id="KW-0812">Transmembrane</keyword>
<evidence type="ECO:0000256" key="6">
    <source>
        <dbReference type="ARBA" id="ARBA00022989"/>
    </source>
</evidence>
<dbReference type="PANTHER" id="PTHR43271:SF1">
    <property type="entry name" value="INNER MEMBRANE TRANSPORT PROTEIN YNFM"/>
    <property type="match status" value="1"/>
</dbReference>
<feature type="transmembrane region" description="Helical" evidence="8">
    <location>
        <begin position="147"/>
        <end position="165"/>
    </location>
</feature>
<dbReference type="InterPro" id="IPR011701">
    <property type="entry name" value="MFS"/>
</dbReference>
<feature type="domain" description="Major facilitator superfamily (MFS) profile" evidence="9">
    <location>
        <begin position="19"/>
        <end position="406"/>
    </location>
</feature>
<gene>
    <name evidence="10" type="ORF">OO014_01870</name>
</gene>
<feature type="transmembrane region" description="Helical" evidence="8">
    <location>
        <begin position="225"/>
        <end position="244"/>
    </location>
</feature>
<name>A0ABT5GCW5_9MICO</name>
<comment type="similarity">
    <text evidence="2">Belongs to the major facilitator superfamily.</text>
</comment>
<keyword evidence="3" id="KW-0813">Transport</keyword>
<evidence type="ECO:0000313" key="11">
    <source>
        <dbReference type="Proteomes" id="UP001150259"/>
    </source>
</evidence>
<keyword evidence="4" id="KW-1003">Cell membrane</keyword>
<evidence type="ECO:0000256" key="5">
    <source>
        <dbReference type="ARBA" id="ARBA00022692"/>
    </source>
</evidence>
<protein>
    <submittedName>
        <fullName evidence="10">MFS transporter</fullName>
    </submittedName>
</protein>
<dbReference type="CDD" id="cd17324">
    <property type="entry name" value="MFS_NepI_like"/>
    <property type="match status" value="1"/>
</dbReference>
<sequence>MTSSPPPGTHAGYRTGDPEHRRVSIALFAAGMATFALLYTTQPLLPELASAFDVTAAESTLSLSLTTIGLGAALLVAGPVSEVLGRTPLIHVSLTASSLIGLACALAPHWDALLVLRLLQGAALAGLPAVATVYLREELHRSVQARAAGLYIGGTALGGMTGRVLSGFVGEHAGWRWSLAAVALLGLACALAVRLLLPPSRAFTPAPAQIGHLVGLMRSALTDRALLGLYAVAACAMGVAVAIFNTVGFRLSAAPFHLGLGAVSLVFLVYPVGAVSSTVAGHFADRHPRRSVLAVASVVFAAGLLLTIPDNLAVIIAGLAVMTGGFFAVHGIASGWVPVRAHAAGLAPGAAASLYLFAYYLGSSVVGSVAGIAWSTARWTGVMALTVGLVAVVAALSQYLRRVPPLEGRGPSPE</sequence>
<feature type="transmembrane region" description="Helical" evidence="8">
    <location>
        <begin position="256"/>
        <end position="279"/>
    </location>
</feature>
<dbReference type="RefSeq" id="WP_272460567.1">
    <property type="nucleotide sequence ID" value="NZ_JAPFQL010000004.1"/>
</dbReference>
<dbReference type="Proteomes" id="UP001150259">
    <property type="component" value="Unassembled WGS sequence"/>
</dbReference>
<evidence type="ECO:0000259" key="9">
    <source>
        <dbReference type="PROSITE" id="PS50850"/>
    </source>
</evidence>
<evidence type="ECO:0000256" key="3">
    <source>
        <dbReference type="ARBA" id="ARBA00022448"/>
    </source>
</evidence>
<keyword evidence="11" id="KW-1185">Reference proteome</keyword>
<evidence type="ECO:0000256" key="1">
    <source>
        <dbReference type="ARBA" id="ARBA00004651"/>
    </source>
</evidence>
<feature type="transmembrane region" description="Helical" evidence="8">
    <location>
        <begin position="291"/>
        <end position="308"/>
    </location>
</feature>
<keyword evidence="7 8" id="KW-0472">Membrane</keyword>
<dbReference type="Pfam" id="PF07690">
    <property type="entry name" value="MFS_1"/>
    <property type="match status" value="1"/>
</dbReference>
<evidence type="ECO:0000256" key="8">
    <source>
        <dbReference type="SAM" id="Phobius"/>
    </source>
</evidence>
<feature type="transmembrane region" description="Helical" evidence="8">
    <location>
        <begin position="114"/>
        <end position="135"/>
    </location>
</feature>
<dbReference type="PROSITE" id="PS50850">
    <property type="entry name" value="MFS"/>
    <property type="match status" value="1"/>
</dbReference>
<dbReference type="EMBL" id="JAPFQL010000004">
    <property type="protein sequence ID" value="MDC5695988.1"/>
    <property type="molecule type" value="Genomic_DNA"/>
</dbReference>
<feature type="transmembrane region" description="Helical" evidence="8">
    <location>
        <begin position="60"/>
        <end position="77"/>
    </location>
</feature>
<comment type="caution">
    <text evidence="10">The sequence shown here is derived from an EMBL/GenBank/DDBJ whole genome shotgun (WGS) entry which is preliminary data.</text>
</comment>
<feature type="transmembrane region" description="Helical" evidence="8">
    <location>
        <begin position="23"/>
        <end position="40"/>
    </location>
</feature>
<feature type="transmembrane region" description="Helical" evidence="8">
    <location>
        <begin position="380"/>
        <end position="400"/>
    </location>
</feature>
<dbReference type="InterPro" id="IPR020846">
    <property type="entry name" value="MFS_dom"/>
</dbReference>
<feature type="transmembrane region" description="Helical" evidence="8">
    <location>
        <begin position="89"/>
        <end position="108"/>
    </location>
</feature>
<evidence type="ECO:0000256" key="4">
    <source>
        <dbReference type="ARBA" id="ARBA00022475"/>
    </source>
</evidence>
<dbReference type="PANTHER" id="PTHR43271">
    <property type="entry name" value="BLL2771 PROTEIN"/>
    <property type="match status" value="1"/>
</dbReference>
<dbReference type="Gene3D" id="1.20.1250.20">
    <property type="entry name" value="MFS general substrate transporter like domains"/>
    <property type="match status" value="1"/>
</dbReference>
<dbReference type="InterPro" id="IPR036259">
    <property type="entry name" value="MFS_trans_sf"/>
</dbReference>
<proteinExistence type="inferred from homology"/>
<keyword evidence="6 8" id="KW-1133">Transmembrane helix</keyword>
<dbReference type="SUPFAM" id="SSF103473">
    <property type="entry name" value="MFS general substrate transporter"/>
    <property type="match status" value="1"/>
</dbReference>
<comment type="subcellular location">
    <subcellularLocation>
        <location evidence="1">Cell membrane</location>
        <topology evidence="1">Multi-pass membrane protein</topology>
    </subcellularLocation>
</comment>
<feature type="transmembrane region" description="Helical" evidence="8">
    <location>
        <begin position="314"/>
        <end position="333"/>
    </location>
</feature>
<reference evidence="10 11" key="1">
    <citation type="submission" date="2022-11" db="EMBL/GenBank/DDBJ databases">
        <title>Anaerobic phenanthrene biodegradation by a DNRA strain PheN6.</title>
        <authorList>
            <person name="Zhang Z."/>
        </authorList>
    </citation>
    <scope>NUCLEOTIDE SEQUENCE [LARGE SCALE GENOMIC DNA]</scope>
    <source>
        <strain evidence="10 11">PheN6</strain>
    </source>
</reference>
<evidence type="ECO:0000256" key="7">
    <source>
        <dbReference type="ARBA" id="ARBA00023136"/>
    </source>
</evidence>